<dbReference type="Pfam" id="PF13517">
    <property type="entry name" value="FG-GAP_3"/>
    <property type="match status" value="2"/>
</dbReference>
<dbReference type="SUPFAM" id="SSF48726">
    <property type="entry name" value="Immunoglobulin"/>
    <property type="match status" value="2"/>
</dbReference>
<dbReference type="AlphaFoldDB" id="A0A1I1LDE3"/>
<dbReference type="InterPro" id="IPR003599">
    <property type="entry name" value="Ig_sub"/>
</dbReference>
<name>A0A1I1LDE3_9BACT</name>
<keyword evidence="8" id="KW-1185">Reference proteome</keyword>
<dbReference type="Pfam" id="PF01839">
    <property type="entry name" value="FG-GAP"/>
    <property type="match status" value="1"/>
</dbReference>
<dbReference type="Gene3D" id="2.60.40.10">
    <property type="entry name" value="Immunoglobulins"/>
    <property type="match status" value="2"/>
</dbReference>
<dbReference type="Pfam" id="PF00560">
    <property type="entry name" value="LRR_1"/>
    <property type="match status" value="1"/>
</dbReference>
<proteinExistence type="predicted"/>
<dbReference type="InterPro" id="IPR013783">
    <property type="entry name" value="Ig-like_fold"/>
</dbReference>
<accession>A0A1I1LDE3</accession>
<dbReference type="Proteomes" id="UP000198598">
    <property type="component" value="Unassembled WGS sequence"/>
</dbReference>
<evidence type="ECO:0000256" key="1">
    <source>
        <dbReference type="ARBA" id="ARBA00004370"/>
    </source>
</evidence>
<gene>
    <name evidence="7" type="ORF">SAMN05216167_102209</name>
</gene>
<dbReference type="STRING" id="662367.SAMN05216167_102209"/>
<keyword evidence="2" id="KW-0732">Signal</keyword>
<protein>
    <submittedName>
        <fullName evidence="7">Immunoglobulin domain-containing protein</fullName>
    </submittedName>
</protein>
<dbReference type="InterPro" id="IPR007110">
    <property type="entry name" value="Ig-like_dom"/>
</dbReference>
<organism evidence="7 8">
    <name type="scientific">Spirosoma endophyticum</name>
    <dbReference type="NCBI Taxonomy" id="662367"/>
    <lineage>
        <taxon>Bacteria</taxon>
        <taxon>Pseudomonadati</taxon>
        <taxon>Bacteroidota</taxon>
        <taxon>Cytophagia</taxon>
        <taxon>Cytophagales</taxon>
        <taxon>Cytophagaceae</taxon>
        <taxon>Spirosoma</taxon>
    </lineage>
</organism>
<dbReference type="InterPro" id="IPR036179">
    <property type="entry name" value="Ig-like_dom_sf"/>
</dbReference>
<feature type="domain" description="Ig-like" evidence="6">
    <location>
        <begin position="404"/>
        <end position="485"/>
    </location>
</feature>
<dbReference type="PANTHER" id="PTHR46580:SF2">
    <property type="entry name" value="MAM DOMAIN-CONTAINING PROTEIN"/>
    <property type="match status" value="1"/>
</dbReference>
<dbReference type="OrthoDB" id="868906at2"/>
<dbReference type="RefSeq" id="WP_093824037.1">
    <property type="nucleotide sequence ID" value="NZ_FOLQ01000002.1"/>
</dbReference>
<dbReference type="InterPro" id="IPR028994">
    <property type="entry name" value="Integrin_alpha_N"/>
</dbReference>
<dbReference type="FunFam" id="3.80.10.10:FF:000400">
    <property type="entry name" value="Nuclear pore complex protein NUP107"/>
    <property type="match status" value="1"/>
</dbReference>
<dbReference type="Gene3D" id="3.80.10.10">
    <property type="entry name" value="Ribonuclease Inhibitor"/>
    <property type="match status" value="1"/>
</dbReference>
<dbReference type="PROSITE" id="PS50835">
    <property type="entry name" value="IG_LIKE"/>
    <property type="match status" value="1"/>
</dbReference>
<dbReference type="SUPFAM" id="SSF52058">
    <property type="entry name" value="L domain-like"/>
    <property type="match status" value="1"/>
</dbReference>
<dbReference type="SMART" id="SM00409">
    <property type="entry name" value="IG"/>
    <property type="match status" value="2"/>
</dbReference>
<dbReference type="InterPro" id="IPR001611">
    <property type="entry name" value="Leu-rich_rpt"/>
</dbReference>
<evidence type="ECO:0000256" key="5">
    <source>
        <dbReference type="ARBA" id="ARBA00023157"/>
    </source>
</evidence>
<dbReference type="InterPro" id="IPR032675">
    <property type="entry name" value="LRR_dom_sf"/>
</dbReference>
<keyword evidence="4" id="KW-0472">Membrane</keyword>
<reference evidence="7 8" key="1">
    <citation type="submission" date="2016-10" db="EMBL/GenBank/DDBJ databases">
        <authorList>
            <person name="de Groot N.N."/>
        </authorList>
    </citation>
    <scope>NUCLEOTIDE SEQUENCE [LARGE SCALE GENOMIC DNA]</scope>
    <source>
        <strain evidence="7 8">DSM 26130</strain>
    </source>
</reference>
<evidence type="ECO:0000256" key="3">
    <source>
        <dbReference type="ARBA" id="ARBA00022737"/>
    </source>
</evidence>
<evidence type="ECO:0000256" key="4">
    <source>
        <dbReference type="ARBA" id="ARBA00023136"/>
    </source>
</evidence>
<evidence type="ECO:0000256" key="2">
    <source>
        <dbReference type="ARBA" id="ARBA00022729"/>
    </source>
</evidence>
<dbReference type="SUPFAM" id="SSF69318">
    <property type="entry name" value="Integrin alpha N-terminal domain"/>
    <property type="match status" value="1"/>
</dbReference>
<evidence type="ECO:0000259" key="6">
    <source>
        <dbReference type="PROSITE" id="PS50835"/>
    </source>
</evidence>
<dbReference type="GO" id="GO:0016020">
    <property type="term" value="C:membrane"/>
    <property type="evidence" value="ECO:0007669"/>
    <property type="project" value="UniProtKB-SubCell"/>
</dbReference>
<evidence type="ECO:0000313" key="8">
    <source>
        <dbReference type="Proteomes" id="UP000198598"/>
    </source>
</evidence>
<evidence type="ECO:0000313" key="7">
    <source>
        <dbReference type="EMBL" id="SFC71167.1"/>
    </source>
</evidence>
<keyword evidence="3" id="KW-0677">Repeat</keyword>
<keyword evidence="5" id="KW-1015">Disulfide bond</keyword>
<comment type="subcellular location">
    <subcellularLocation>
        <location evidence="1">Membrane</location>
    </subcellularLocation>
</comment>
<dbReference type="PANTHER" id="PTHR46580">
    <property type="entry name" value="SENSOR KINASE-RELATED"/>
    <property type="match status" value="1"/>
</dbReference>
<dbReference type="EMBL" id="FOLQ01000002">
    <property type="protein sequence ID" value="SFC71167.1"/>
    <property type="molecule type" value="Genomic_DNA"/>
</dbReference>
<dbReference type="Gene3D" id="2.130.10.130">
    <property type="entry name" value="Integrin alpha, N-terminal"/>
    <property type="match status" value="2"/>
</dbReference>
<dbReference type="InterPro" id="IPR013517">
    <property type="entry name" value="FG-GAP"/>
</dbReference>
<sequence length="913" mass="94564">MKQPILVTSHSCFSVTSASTPDLHRLLPPARWRQWLWLCLLATVPLGGWAQCFLPTTYGLGQRVDDPKDMALADMNGDNRLDIITANAGSDDVTVLLAQADGSYVPTNYSIYGNQSRFEVNSPKALTIADVNGDNRLDMITANGSNNVTVLLAQPGGDYLATSYTSSTTKPREMAVADINGDNRLDIITANFDDVNVTVLLAQPAGGYATTNYGIGARPNDVAIADMNGDNRLDIITSNPLEHSVTVLKAQPTGGYAVFNYSGLSEGPTGVAIADMNGDNRLDIITANSNSSVSVLLGQPAGGNDYVGTNYTGLSASPMDVAVADINGDNRLDIVTANAQLATGQPANATVLLAQSGGSYVPTTYSVSSFPFRVALGDLNADGRLDIVTANGYYYDVTVLLNTPATTITRQPSSGASACIGTTVTTSVGTSGAVGTYQWYRNGSVVNGQVSAMLSLTNVQPADAGNYSVVVTSSCNSVTSTTAFSLSVTPASSDVPPLVNLYNSAGGGNWTNKTGWLSGCSPCGWYGVTCDGNGRVTGLNLINNNLVGTLPTSLSALTSLKSLELGANALTGGILSGIGSLTALQTLNLSRTQLGGTIPASLGQLTQLQNLLLNESALTGTLPASLGNLPQLQNLQLYTNQLSGCFPGNYTALCRRAQISFSGNPNLPGGGDFAAFCSTGTGSELVISQAPSSATACVGSPFSFSFVARGAASYQWYRDGQRLAESGPVLSLSSVSAADAGTYQVYINYACRPGAVQSDYFTLTARTDGNCPASDLVPLLYVSPGLVYGPSSVSVVVSVVNVGALATSGSITLRISRDPMLLLSLPASATTVGARTVQNGQWSLDSSNPDVYVLRTRQVIGSGSQLSVGLVSSLGVGNTRGRLSVSAVMEGGSGGEVQVTNKLDAETIDYFNK</sequence>